<dbReference type="SUPFAM" id="SSF55469">
    <property type="entry name" value="FMN-dependent nitroreductase-like"/>
    <property type="match status" value="1"/>
</dbReference>
<evidence type="ECO:0000256" key="3">
    <source>
        <dbReference type="ARBA" id="ARBA00022630"/>
    </source>
</evidence>
<dbReference type="PANTHER" id="PTHR43673:SF2">
    <property type="entry name" value="NITROREDUCTASE"/>
    <property type="match status" value="1"/>
</dbReference>
<organism evidence="7 8">
    <name type="scientific">Spiroplasma helicoides</name>
    <dbReference type="NCBI Taxonomy" id="216938"/>
    <lineage>
        <taxon>Bacteria</taxon>
        <taxon>Bacillati</taxon>
        <taxon>Mycoplasmatota</taxon>
        <taxon>Mollicutes</taxon>
        <taxon>Entomoplasmatales</taxon>
        <taxon>Spiroplasmataceae</taxon>
        <taxon>Spiroplasma</taxon>
    </lineage>
</organism>
<sequence length="215" mass="25461">MSNTYEYIKNRRSAKRYQTDFELSEKQIEEILEGIRYSPSSFGMEPYRVYFIQNHEIREELWPEWWNQPAVKECSGLIIWTTFKEKYMKSTVIDKQITNITDPQSDKAEAYIKNGIESFLKSQNTDFDNWTARQVYISMGVTLIMAKEMGLDCCPAEGFKRKETDDILAKHGIINPEEEHTTLGMFIGKIDTTKQNHYSYTRYKRPKEEVYKIIK</sequence>
<dbReference type="Pfam" id="PF00881">
    <property type="entry name" value="Nitroreductase"/>
    <property type="match status" value="1"/>
</dbReference>
<evidence type="ECO:0000256" key="4">
    <source>
        <dbReference type="ARBA" id="ARBA00022643"/>
    </source>
</evidence>
<name>A0A1B3SJK2_9MOLU</name>
<dbReference type="RefSeq" id="WP_069115884.1">
    <property type="nucleotide sequence ID" value="NZ_CP017015.1"/>
</dbReference>
<protein>
    <submittedName>
        <fullName evidence="7">Nitroreductase</fullName>
    </submittedName>
</protein>
<dbReference type="InterPro" id="IPR000415">
    <property type="entry name" value="Nitroreductase-like"/>
</dbReference>
<evidence type="ECO:0000313" key="7">
    <source>
        <dbReference type="EMBL" id="AOG60107.1"/>
    </source>
</evidence>
<dbReference type="Gene3D" id="3.40.109.10">
    <property type="entry name" value="NADH Oxidase"/>
    <property type="match status" value="1"/>
</dbReference>
<reference evidence="7 8" key="1">
    <citation type="submission" date="2016-08" db="EMBL/GenBank/DDBJ databases">
        <title>Complete genome sequence of Spiroplasma helicoides TABS-2 (DSM 22551).</title>
        <authorList>
            <person name="Shen W.-Y."/>
            <person name="Lo W.-S."/>
            <person name="Lai Y.-C."/>
            <person name="Kuo C.-H."/>
        </authorList>
    </citation>
    <scope>NUCLEOTIDE SEQUENCE [LARGE SCALE GENOMIC DNA]</scope>
    <source>
        <strain evidence="7 8">TABS-2</strain>
    </source>
</reference>
<dbReference type="InterPro" id="IPR029479">
    <property type="entry name" value="Nitroreductase"/>
</dbReference>
<gene>
    <name evidence="7" type="ORF">SHELI_v1c01520</name>
</gene>
<dbReference type="STRING" id="216938.SHELI_v1c01520"/>
<feature type="domain" description="Nitroreductase" evidence="6">
    <location>
        <begin position="8"/>
        <end position="168"/>
    </location>
</feature>
<dbReference type="EMBL" id="CP017015">
    <property type="protein sequence ID" value="AOG60107.1"/>
    <property type="molecule type" value="Genomic_DNA"/>
</dbReference>
<proteinExistence type="inferred from homology"/>
<evidence type="ECO:0000256" key="2">
    <source>
        <dbReference type="ARBA" id="ARBA00007118"/>
    </source>
</evidence>
<evidence type="ECO:0000256" key="5">
    <source>
        <dbReference type="ARBA" id="ARBA00023002"/>
    </source>
</evidence>
<keyword evidence="3" id="KW-0285">Flavoprotein</keyword>
<dbReference type="Proteomes" id="UP000094378">
    <property type="component" value="Chromosome"/>
</dbReference>
<comment type="similarity">
    <text evidence="2">Belongs to the nitroreductase family.</text>
</comment>
<evidence type="ECO:0000259" key="6">
    <source>
        <dbReference type="Pfam" id="PF00881"/>
    </source>
</evidence>
<keyword evidence="5" id="KW-0560">Oxidoreductase</keyword>
<accession>A0A1B3SJK2</accession>
<dbReference type="PANTHER" id="PTHR43673">
    <property type="entry name" value="NAD(P)H NITROREDUCTASE YDGI-RELATED"/>
    <property type="match status" value="1"/>
</dbReference>
<comment type="cofactor">
    <cofactor evidence="1">
        <name>FMN</name>
        <dbReference type="ChEBI" id="CHEBI:58210"/>
    </cofactor>
</comment>
<dbReference type="OrthoDB" id="9809288at2"/>
<keyword evidence="8" id="KW-1185">Reference proteome</keyword>
<evidence type="ECO:0000313" key="8">
    <source>
        <dbReference type="Proteomes" id="UP000094378"/>
    </source>
</evidence>
<dbReference type="AlphaFoldDB" id="A0A1B3SJK2"/>
<keyword evidence="4" id="KW-0288">FMN</keyword>
<dbReference type="KEGG" id="shj:SHELI_v1c01520"/>
<evidence type="ECO:0000256" key="1">
    <source>
        <dbReference type="ARBA" id="ARBA00001917"/>
    </source>
</evidence>
<dbReference type="GO" id="GO:0016491">
    <property type="term" value="F:oxidoreductase activity"/>
    <property type="evidence" value="ECO:0007669"/>
    <property type="project" value="UniProtKB-KW"/>
</dbReference>